<evidence type="ECO:0000313" key="2">
    <source>
        <dbReference type="Proteomes" id="UP000825935"/>
    </source>
</evidence>
<dbReference type="EMBL" id="CM035422">
    <property type="protein sequence ID" value="KAH7373457.1"/>
    <property type="molecule type" value="Genomic_DNA"/>
</dbReference>
<accession>A0A8T2SY16</accession>
<gene>
    <name evidence="1" type="ORF">KP509_17G057300</name>
</gene>
<protein>
    <submittedName>
        <fullName evidence="1">Uncharacterized protein</fullName>
    </submittedName>
</protein>
<dbReference type="Proteomes" id="UP000825935">
    <property type="component" value="Chromosome 17"/>
</dbReference>
<comment type="caution">
    <text evidence="1">The sequence shown here is derived from an EMBL/GenBank/DDBJ whole genome shotgun (WGS) entry which is preliminary data.</text>
</comment>
<evidence type="ECO:0000313" key="1">
    <source>
        <dbReference type="EMBL" id="KAH7373457.1"/>
    </source>
</evidence>
<organism evidence="1 2">
    <name type="scientific">Ceratopteris richardii</name>
    <name type="common">Triangle waterfern</name>
    <dbReference type="NCBI Taxonomy" id="49495"/>
    <lineage>
        <taxon>Eukaryota</taxon>
        <taxon>Viridiplantae</taxon>
        <taxon>Streptophyta</taxon>
        <taxon>Embryophyta</taxon>
        <taxon>Tracheophyta</taxon>
        <taxon>Polypodiopsida</taxon>
        <taxon>Polypodiidae</taxon>
        <taxon>Polypodiales</taxon>
        <taxon>Pteridineae</taxon>
        <taxon>Pteridaceae</taxon>
        <taxon>Parkerioideae</taxon>
        <taxon>Ceratopteris</taxon>
    </lineage>
</organism>
<name>A0A8T2SY16_CERRI</name>
<reference evidence="1" key="1">
    <citation type="submission" date="2021-08" db="EMBL/GenBank/DDBJ databases">
        <title>WGS assembly of Ceratopteris richardii.</title>
        <authorList>
            <person name="Marchant D.B."/>
            <person name="Chen G."/>
            <person name="Jenkins J."/>
            <person name="Shu S."/>
            <person name="Leebens-Mack J."/>
            <person name="Grimwood J."/>
            <person name="Schmutz J."/>
            <person name="Soltis P."/>
            <person name="Soltis D."/>
            <person name="Chen Z.-H."/>
        </authorList>
    </citation>
    <scope>NUCLEOTIDE SEQUENCE</scope>
    <source>
        <strain evidence="1">Whitten #5841</strain>
        <tissue evidence="1">Leaf</tissue>
    </source>
</reference>
<sequence length="143" mass="16653">MVSAPASYSITCLSSFTKTRKGKEVLHFFKNRTFDKSVGHFFFLDLSLFPCNPEAMNSKSRCYFMNHTDCKVQVQTHCICTKATKNYLLFHHWGPTKKSCRQSICNSHWYEQQRQAHGSLQSFGLVTQMRQNHPPTMYPNPKH</sequence>
<keyword evidence="2" id="KW-1185">Reference proteome</keyword>
<proteinExistence type="predicted"/>
<dbReference type="AlphaFoldDB" id="A0A8T2SY16"/>